<dbReference type="CDD" id="cd05233">
    <property type="entry name" value="SDR_c"/>
    <property type="match status" value="1"/>
</dbReference>
<dbReference type="GO" id="GO:0008206">
    <property type="term" value="P:bile acid metabolic process"/>
    <property type="evidence" value="ECO:0007669"/>
    <property type="project" value="UniProtKB-ARBA"/>
</dbReference>
<dbReference type="PRINTS" id="PR00080">
    <property type="entry name" value="SDRFAMILY"/>
</dbReference>
<dbReference type="PROSITE" id="PS00061">
    <property type="entry name" value="ADH_SHORT"/>
    <property type="match status" value="1"/>
</dbReference>
<dbReference type="AlphaFoldDB" id="A0A4R3K393"/>
<dbReference type="NCBIfam" id="NF005309">
    <property type="entry name" value="PRK06841.1"/>
    <property type="match status" value="1"/>
</dbReference>
<evidence type="ECO:0000256" key="1">
    <source>
        <dbReference type="ARBA" id="ARBA00006484"/>
    </source>
</evidence>
<dbReference type="PANTHER" id="PTHR42760">
    <property type="entry name" value="SHORT-CHAIN DEHYDROGENASES/REDUCTASES FAMILY MEMBER"/>
    <property type="match status" value="1"/>
</dbReference>
<dbReference type="PANTHER" id="PTHR42760:SF115">
    <property type="entry name" value="3-OXOACYL-[ACYL-CARRIER-PROTEIN] REDUCTASE FABG"/>
    <property type="match status" value="1"/>
</dbReference>
<comment type="similarity">
    <text evidence="1">Belongs to the short-chain dehydrogenases/reductases (SDR) family.</text>
</comment>
<dbReference type="Gene3D" id="3.40.50.720">
    <property type="entry name" value="NAD(P)-binding Rossmann-like Domain"/>
    <property type="match status" value="1"/>
</dbReference>
<dbReference type="PRINTS" id="PR00081">
    <property type="entry name" value="GDHRDH"/>
</dbReference>
<dbReference type="Proteomes" id="UP000295726">
    <property type="component" value="Unassembled WGS sequence"/>
</dbReference>
<protein>
    <submittedName>
        <fullName evidence="3">NAD(P)-dependent dehydrogenase (Short-subunit alcohol dehydrogenase family)</fullName>
    </submittedName>
</protein>
<name>A0A4R3K393_9FIRM</name>
<dbReference type="SUPFAM" id="SSF51735">
    <property type="entry name" value="NAD(P)-binding Rossmann-fold domains"/>
    <property type="match status" value="1"/>
</dbReference>
<dbReference type="InterPro" id="IPR036291">
    <property type="entry name" value="NAD(P)-bd_dom_sf"/>
</dbReference>
<dbReference type="FunFam" id="3.40.50.720:FF:000084">
    <property type="entry name" value="Short-chain dehydrogenase reductase"/>
    <property type="match status" value="1"/>
</dbReference>
<dbReference type="RefSeq" id="WP_132382590.1">
    <property type="nucleotide sequence ID" value="NZ_DAITGU010000077.1"/>
</dbReference>
<gene>
    <name evidence="3" type="ORF">EDD59_12048</name>
</gene>
<evidence type="ECO:0000256" key="2">
    <source>
        <dbReference type="ARBA" id="ARBA00023002"/>
    </source>
</evidence>
<evidence type="ECO:0000313" key="4">
    <source>
        <dbReference type="Proteomes" id="UP000295726"/>
    </source>
</evidence>
<evidence type="ECO:0000313" key="3">
    <source>
        <dbReference type="EMBL" id="TCS77126.1"/>
    </source>
</evidence>
<accession>A0A4R3K393</accession>
<dbReference type="Pfam" id="PF13561">
    <property type="entry name" value="adh_short_C2"/>
    <property type="match status" value="1"/>
</dbReference>
<comment type="caution">
    <text evidence="3">The sequence shown here is derived from an EMBL/GenBank/DDBJ whole genome shotgun (WGS) entry which is preliminary data.</text>
</comment>
<keyword evidence="2" id="KW-0560">Oxidoreductase</keyword>
<sequence length="255" mass="27774">MNHRDFSRDFSLENKTAVITGASSGIGLSIARMYAEKGANIVVYDLNPSNELEHFVTGLNRKYLFVKGDISNVNEHAQSVEGIINRTGKVDILVNCAGVGLIDDAENISEEMWDKTMNVNIKGLFFFTQQVGRSMIKNGGGKIISIASQAGIVALDQHIAYGVAKAGIIYMTKLLGYEWGEFNIQTNAVSPTIVLTPLGERVWDNEKGDRFKKQIPTGRFAYPEEVAACAVFLASDGAAMINGENLVIDGGYTIQ</sequence>
<reference evidence="3 4" key="1">
    <citation type="submission" date="2019-03" db="EMBL/GenBank/DDBJ databases">
        <title>Genomic Encyclopedia of Type Strains, Phase IV (KMG-IV): sequencing the most valuable type-strain genomes for metagenomic binning, comparative biology and taxonomic classification.</title>
        <authorList>
            <person name="Goeker M."/>
        </authorList>
    </citation>
    <scope>NUCLEOTIDE SEQUENCE [LARGE SCALE GENOMIC DNA]</scope>
    <source>
        <strain evidence="3 4">DSM 29489</strain>
    </source>
</reference>
<dbReference type="NCBIfam" id="NF005559">
    <property type="entry name" value="PRK07231.1"/>
    <property type="match status" value="1"/>
</dbReference>
<dbReference type="EMBL" id="SLZZ01000020">
    <property type="protein sequence ID" value="TCS77126.1"/>
    <property type="molecule type" value="Genomic_DNA"/>
</dbReference>
<dbReference type="InterPro" id="IPR002347">
    <property type="entry name" value="SDR_fam"/>
</dbReference>
<proteinExistence type="inferred from homology"/>
<keyword evidence="4" id="KW-1185">Reference proteome</keyword>
<dbReference type="GO" id="GO:0016616">
    <property type="term" value="F:oxidoreductase activity, acting on the CH-OH group of donors, NAD or NADP as acceptor"/>
    <property type="evidence" value="ECO:0007669"/>
    <property type="project" value="TreeGrafter"/>
</dbReference>
<dbReference type="OrthoDB" id="9803333at2"/>
<organism evidence="3 4">
    <name type="scientific">Muricomes intestini</name>
    <dbReference type="NCBI Taxonomy" id="1796634"/>
    <lineage>
        <taxon>Bacteria</taxon>
        <taxon>Bacillati</taxon>
        <taxon>Bacillota</taxon>
        <taxon>Clostridia</taxon>
        <taxon>Lachnospirales</taxon>
        <taxon>Lachnospiraceae</taxon>
        <taxon>Muricomes</taxon>
    </lineage>
</organism>
<dbReference type="InterPro" id="IPR020904">
    <property type="entry name" value="Sc_DH/Rdtase_CS"/>
</dbReference>